<dbReference type="InterPro" id="IPR003406">
    <property type="entry name" value="Glyco_trans_14"/>
</dbReference>
<evidence type="ECO:0000256" key="5">
    <source>
        <dbReference type="ARBA" id="ARBA00023180"/>
    </source>
</evidence>
<dbReference type="AlphaFoldDB" id="A0AAN8YMM3"/>
<gene>
    <name evidence="6" type="ORF">RDI58_005519</name>
</gene>
<evidence type="ECO:0000256" key="2">
    <source>
        <dbReference type="ARBA" id="ARBA00022676"/>
    </source>
</evidence>
<accession>A0AAN8YMM3</accession>
<keyword evidence="3" id="KW-0808">Transferase</keyword>
<comment type="subcellular location">
    <subcellularLocation>
        <location evidence="1">Membrane</location>
        <topology evidence="1">Single-pass type II membrane protein</topology>
    </subcellularLocation>
</comment>
<dbReference type="PANTHER" id="PTHR45719:SF11">
    <property type="entry name" value="OS01G0121800 PROTEIN"/>
    <property type="match status" value="1"/>
</dbReference>
<evidence type="ECO:0000256" key="3">
    <source>
        <dbReference type="ARBA" id="ARBA00022679"/>
    </source>
</evidence>
<evidence type="ECO:0000256" key="4">
    <source>
        <dbReference type="ARBA" id="ARBA00023136"/>
    </source>
</evidence>
<comment type="caution">
    <text evidence="6">The sequence shown here is derived from an EMBL/GenBank/DDBJ whole genome shotgun (WGS) entry which is preliminary data.</text>
</comment>
<keyword evidence="4" id="KW-0472">Membrane</keyword>
<keyword evidence="5" id="KW-0325">Glycoprotein</keyword>
<protein>
    <submittedName>
        <fullName evidence="6">Uncharacterized protein</fullName>
    </submittedName>
</protein>
<dbReference type="InterPro" id="IPR044610">
    <property type="entry name" value="GLCAT14A/B/C"/>
</dbReference>
<dbReference type="GO" id="GO:0015020">
    <property type="term" value="F:glucuronosyltransferase activity"/>
    <property type="evidence" value="ECO:0007669"/>
    <property type="project" value="InterPro"/>
</dbReference>
<dbReference type="PANTHER" id="PTHR45719">
    <property type="entry name" value="GLYCOSYLTRANSFERASE"/>
    <property type="match status" value="1"/>
</dbReference>
<keyword evidence="7" id="KW-1185">Reference proteome</keyword>
<organism evidence="6 7">
    <name type="scientific">Solanum bulbocastanum</name>
    <name type="common">Wild potato</name>
    <dbReference type="NCBI Taxonomy" id="147425"/>
    <lineage>
        <taxon>Eukaryota</taxon>
        <taxon>Viridiplantae</taxon>
        <taxon>Streptophyta</taxon>
        <taxon>Embryophyta</taxon>
        <taxon>Tracheophyta</taxon>
        <taxon>Spermatophyta</taxon>
        <taxon>Magnoliopsida</taxon>
        <taxon>eudicotyledons</taxon>
        <taxon>Gunneridae</taxon>
        <taxon>Pentapetalae</taxon>
        <taxon>asterids</taxon>
        <taxon>lamiids</taxon>
        <taxon>Solanales</taxon>
        <taxon>Solanaceae</taxon>
        <taxon>Solanoideae</taxon>
        <taxon>Solaneae</taxon>
        <taxon>Solanum</taxon>
    </lineage>
</organism>
<evidence type="ECO:0000256" key="1">
    <source>
        <dbReference type="ARBA" id="ARBA00004606"/>
    </source>
</evidence>
<dbReference type="Proteomes" id="UP001371456">
    <property type="component" value="Unassembled WGS sequence"/>
</dbReference>
<evidence type="ECO:0000313" key="6">
    <source>
        <dbReference type="EMBL" id="KAK6797817.1"/>
    </source>
</evidence>
<dbReference type="Pfam" id="PF02485">
    <property type="entry name" value="Branch"/>
    <property type="match status" value="1"/>
</dbReference>
<keyword evidence="2" id="KW-0328">Glycosyltransferase</keyword>
<dbReference type="GO" id="GO:0016020">
    <property type="term" value="C:membrane"/>
    <property type="evidence" value="ECO:0007669"/>
    <property type="project" value="UniProtKB-SubCell"/>
</dbReference>
<dbReference type="EMBL" id="JBANQN010000002">
    <property type="protein sequence ID" value="KAK6797817.1"/>
    <property type="molecule type" value="Genomic_DNA"/>
</dbReference>
<sequence>MMMLKMLSSWKWRTCVRLSVFVAATLLLLVVGFLCSRFDDDQYRKVMNNFSDDHSNVDTSTTIKMINPSKGRPGDPPILAYWFFGFRGESKRMLRLLKAVYHPRNQYLLHLLDGDGDEERMELAVSVESEQVFRAFGNVNVVGKSYAVEESGASALSAMLHASALLL</sequence>
<name>A0AAN8YMM3_SOLBU</name>
<evidence type="ECO:0000313" key="7">
    <source>
        <dbReference type="Proteomes" id="UP001371456"/>
    </source>
</evidence>
<reference evidence="6 7" key="1">
    <citation type="submission" date="2024-02" db="EMBL/GenBank/DDBJ databases">
        <title>de novo genome assembly of Solanum bulbocastanum strain 11H21.</title>
        <authorList>
            <person name="Hosaka A.J."/>
        </authorList>
    </citation>
    <scope>NUCLEOTIDE SEQUENCE [LARGE SCALE GENOMIC DNA]</scope>
    <source>
        <tissue evidence="6">Young leaves</tissue>
    </source>
</reference>
<proteinExistence type="predicted"/>